<evidence type="ECO:0000256" key="1">
    <source>
        <dbReference type="SAM" id="MobiDB-lite"/>
    </source>
</evidence>
<dbReference type="Proteomes" id="UP000195557">
    <property type="component" value="Unassembled WGS sequence"/>
</dbReference>
<gene>
    <name evidence="4" type="ORF">BE221DRAFT_61466</name>
</gene>
<feature type="domain" description="BSD" evidence="2">
    <location>
        <begin position="183"/>
        <end position="235"/>
    </location>
</feature>
<feature type="region of interest" description="Disordered" evidence="1">
    <location>
        <begin position="37"/>
        <end position="66"/>
    </location>
</feature>
<protein>
    <recommendedName>
        <fullName evidence="5">BSD domain-containing protein</fullName>
    </recommendedName>
</protein>
<dbReference type="Gene3D" id="1.10.3970.10">
    <property type="entry name" value="BSD domain"/>
    <property type="match status" value="1"/>
</dbReference>
<dbReference type="SUPFAM" id="SSF52833">
    <property type="entry name" value="Thioredoxin-like"/>
    <property type="match status" value="1"/>
</dbReference>
<feature type="compositionally biased region" description="Polar residues" evidence="1">
    <location>
        <begin position="253"/>
        <end position="262"/>
    </location>
</feature>
<dbReference type="AlphaFoldDB" id="A0A1Y5HZJ6"/>
<dbReference type="InterPro" id="IPR013766">
    <property type="entry name" value="Thioredoxin_domain"/>
</dbReference>
<dbReference type="GO" id="GO:0005737">
    <property type="term" value="C:cytoplasm"/>
    <property type="evidence" value="ECO:0007669"/>
    <property type="project" value="TreeGrafter"/>
</dbReference>
<feature type="region of interest" description="Disordered" evidence="1">
    <location>
        <begin position="297"/>
        <end position="333"/>
    </location>
</feature>
<proteinExistence type="predicted"/>
<dbReference type="InterPro" id="IPR051494">
    <property type="entry name" value="BSD_domain-containing"/>
</dbReference>
<dbReference type="SMART" id="SM00751">
    <property type="entry name" value="BSD"/>
    <property type="match status" value="1"/>
</dbReference>
<sequence length="617" mass="70089">MTTAFTFGRDTLEKLKDVSKGVGKELAEGLRDIKEQVKEDLATFGESEEEEEEGTTRDSERTNGEMDEASGLVFTGDGVMITGDEDEVALKVNDELEKVGEKIELLGQKMFVGAGKILNQVKETTRDAIKETHEAIKETRDAFAKDTKPKRVRDEFALSVHAIQRDSRTYCDEPKEKELYKRFRGEFTIGTRVREISTVLDSNNFMKELFARIVPTVVDEDTFWCRYFFKIYELEIEFGRKELPEIPVKGGTESESNESAQELSVKEGNKVHARVASLATDEEEFDSDSSLAKNEWTKIKQRSSDAAATSSEDGPETTPDDDTPIDDADTDEIDEDWGLSNQVKSVQGSFTLSRSVLLNIASMSRFISAYHILNVAVIASYPFFSLWAQHEFPNATSLLVGWEKQTFTTLGAMAAVKFVRKSNIDAFVSDMFMYTKSGILLLSWMMDRRVFSWYCVMYVMLFLYVRKPEYKGPSKIEWMNPATLKRRVLEPDDKDKNVSWLVEFYASWSPPSVNLEPTFADLSCKYTSADLKFAKLDLMRWPYVGEDFGINVSGTSKQLPTLILFEKGKETMRIPHVYRDGRIARSRLRASDLIAAFGLDNRKKKSTIKAEFAKAKE</sequence>
<evidence type="ECO:0000259" key="3">
    <source>
        <dbReference type="PROSITE" id="PS51352"/>
    </source>
</evidence>
<dbReference type="PROSITE" id="PS50858">
    <property type="entry name" value="BSD"/>
    <property type="match status" value="1"/>
</dbReference>
<organism evidence="4">
    <name type="scientific">Ostreococcus tauri</name>
    <name type="common">Marine green alga</name>
    <dbReference type="NCBI Taxonomy" id="70448"/>
    <lineage>
        <taxon>Eukaryota</taxon>
        <taxon>Viridiplantae</taxon>
        <taxon>Chlorophyta</taxon>
        <taxon>Mamiellophyceae</taxon>
        <taxon>Mamiellales</taxon>
        <taxon>Bathycoccaceae</taxon>
        <taxon>Ostreococcus</taxon>
    </lineage>
</organism>
<dbReference type="Gene3D" id="3.40.30.10">
    <property type="entry name" value="Glutaredoxin"/>
    <property type="match status" value="1"/>
</dbReference>
<dbReference type="Pfam" id="PF00085">
    <property type="entry name" value="Thioredoxin"/>
    <property type="match status" value="1"/>
</dbReference>
<feature type="region of interest" description="Disordered" evidence="1">
    <location>
        <begin position="247"/>
        <end position="268"/>
    </location>
</feature>
<feature type="compositionally biased region" description="Acidic residues" evidence="1">
    <location>
        <begin position="313"/>
        <end position="333"/>
    </location>
</feature>
<dbReference type="InterPro" id="IPR036249">
    <property type="entry name" value="Thioredoxin-like_sf"/>
</dbReference>
<dbReference type="PROSITE" id="PS51352">
    <property type="entry name" value="THIOREDOXIN_2"/>
    <property type="match status" value="1"/>
</dbReference>
<accession>A0A1Y5HZJ6</accession>
<dbReference type="Pfam" id="PF03909">
    <property type="entry name" value="BSD"/>
    <property type="match status" value="1"/>
</dbReference>
<dbReference type="InterPro" id="IPR005607">
    <property type="entry name" value="BSD_dom"/>
</dbReference>
<dbReference type="PANTHER" id="PTHR16019">
    <property type="entry name" value="SYNAPSE-ASSOCIATED PROTEIN"/>
    <property type="match status" value="1"/>
</dbReference>
<dbReference type="SUPFAM" id="SSF140383">
    <property type="entry name" value="BSD domain-like"/>
    <property type="match status" value="1"/>
</dbReference>
<dbReference type="eggNOG" id="KOG2690">
    <property type="taxonomic scope" value="Eukaryota"/>
</dbReference>
<evidence type="ECO:0000259" key="2">
    <source>
        <dbReference type="PROSITE" id="PS50858"/>
    </source>
</evidence>
<feature type="domain" description="Thioredoxin" evidence="3">
    <location>
        <begin position="461"/>
        <end position="613"/>
    </location>
</feature>
<dbReference type="InterPro" id="IPR035925">
    <property type="entry name" value="BSD_dom_sf"/>
</dbReference>
<reference evidence="4" key="1">
    <citation type="submission" date="2017-04" db="EMBL/GenBank/DDBJ databases">
        <title>Population genomics of picophytoplankton unveils novel chromosome hypervariability.</title>
        <authorList>
            <consortium name="DOE Joint Genome Institute"/>
            <person name="Blanc-Mathieu R."/>
            <person name="Krasovec M."/>
            <person name="Hebrard M."/>
            <person name="Yau S."/>
            <person name="Desgranges E."/>
            <person name="Martin J."/>
            <person name="Schackwitz W."/>
            <person name="Kuo A."/>
            <person name="Salin G."/>
            <person name="Donnadieu C."/>
            <person name="Desdevises Y."/>
            <person name="Sanchez-Ferandin S."/>
            <person name="Moreau H."/>
            <person name="Rivals E."/>
            <person name="Grigoriev I.V."/>
            <person name="Grimsley N."/>
            <person name="Eyre-Walker A."/>
            <person name="Piganeau G."/>
        </authorList>
    </citation>
    <scope>NUCLEOTIDE SEQUENCE [LARGE SCALE GENOMIC DNA]</scope>
    <source>
        <strain evidence="4">RCC 1115</strain>
    </source>
</reference>
<feature type="compositionally biased region" description="Basic and acidic residues" evidence="1">
    <location>
        <begin position="54"/>
        <end position="64"/>
    </location>
</feature>
<dbReference type="EMBL" id="KZ155838">
    <property type="protein sequence ID" value="OUS42678.1"/>
    <property type="molecule type" value="Genomic_DNA"/>
</dbReference>
<evidence type="ECO:0000313" key="4">
    <source>
        <dbReference type="EMBL" id="OUS42678.1"/>
    </source>
</evidence>
<evidence type="ECO:0008006" key="5">
    <source>
        <dbReference type="Google" id="ProtNLM"/>
    </source>
</evidence>
<name>A0A1Y5HZJ6_OSTTA</name>
<dbReference type="PANTHER" id="PTHR16019:SF5">
    <property type="entry name" value="BSD DOMAIN-CONTAINING PROTEIN 1"/>
    <property type="match status" value="1"/>
</dbReference>